<dbReference type="AlphaFoldDB" id="A0A1D2MHH4"/>
<reference evidence="3 4" key="1">
    <citation type="journal article" date="2016" name="Genome Biol. Evol.">
        <title>Gene Family Evolution Reflects Adaptation to Soil Environmental Stressors in the Genome of the Collembolan Orchesella cincta.</title>
        <authorList>
            <person name="Faddeeva-Vakhrusheva A."/>
            <person name="Derks M.F."/>
            <person name="Anvar S.Y."/>
            <person name="Agamennone V."/>
            <person name="Suring W."/>
            <person name="Smit S."/>
            <person name="van Straalen N.M."/>
            <person name="Roelofs D."/>
        </authorList>
    </citation>
    <scope>NUCLEOTIDE SEQUENCE [LARGE SCALE GENOMIC DNA]</scope>
    <source>
        <tissue evidence="3">Mixed pool</tissue>
    </source>
</reference>
<feature type="transmembrane region" description="Helical" evidence="2">
    <location>
        <begin position="154"/>
        <end position="178"/>
    </location>
</feature>
<evidence type="ECO:0000256" key="1">
    <source>
        <dbReference type="SAM" id="MobiDB-lite"/>
    </source>
</evidence>
<evidence type="ECO:0008006" key="5">
    <source>
        <dbReference type="Google" id="ProtNLM"/>
    </source>
</evidence>
<comment type="caution">
    <text evidence="3">The sequence shown here is derived from an EMBL/GenBank/DDBJ whole genome shotgun (WGS) entry which is preliminary data.</text>
</comment>
<name>A0A1D2MHH4_ORCCI</name>
<dbReference type="EMBL" id="LJIJ01001225">
    <property type="protein sequence ID" value="ODM92450.1"/>
    <property type="molecule type" value="Genomic_DNA"/>
</dbReference>
<feature type="compositionally biased region" description="Low complexity" evidence="1">
    <location>
        <begin position="57"/>
        <end position="79"/>
    </location>
</feature>
<gene>
    <name evidence="3" type="ORF">Ocin01_14232</name>
</gene>
<accession>A0A1D2MHH4</accession>
<protein>
    <recommendedName>
        <fullName evidence="5">MARVEL domain-containing protein</fullName>
    </recommendedName>
</protein>
<keyword evidence="2" id="KW-1133">Transmembrane helix</keyword>
<organism evidence="3 4">
    <name type="scientific">Orchesella cincta</name>
    <name type="common">Springtail</name>
    <name type="synonym">Podura cincta</name>
    <dbReference type="NCBI Taxonomy" id="48709"/>
    <lineage>
        <taxon>Eukaryota</taxon>
        <taxon>Metazoa</taxon>
        <taxon>Ecdysozoa</taxon>
        <taxon>Arthropoda</taxon>
        <taxon>Hexapoda</taxon>
        <taxon>Collembola</taxon>
        <taxon>Entomobryomorpha</taxon>
        <taxon>Entomobryoidea</taxon>
        <taxon>Orchesellidae</taxon>
        <taxon>Orchesellinae</taxon>
        <taxon>Orchesella</taxon>
    </lineage>
</organism>
<keyword evidence="2" id="KW-0472">Membrane</keyword>
<feature type="transmembrane region" description="Helical" evidence="2">
    <location>
        <begin position="120"/>
        <end position="142"/>
    </location>
</feature>
<feature type="compositionally biased region" description="Polar residues" evidence="1">
    <location>
        <begin position="80"/>
        <end position="101"/>
    </location>
</feature>
<proteinExistence type="predicted"/>
<keyword evidence="2" id="KW-0812">Transmembrane</keyword>
<sequence>MKLNLGHVKSLAGLLKIIGLVVGLIAASLGASAFINSPYNKSCGDDGVTLPPRSNSTGSTLPGDITTTTLRTREPVTVTQPGKFQTEATTSPPGGNNSTALPPTEKTDCEMAPVLWMERFQISITWITVIVSAALLICYILSEDFEYNKIFKGVNFGFHFVGCIFLIISALFLAFAAIEIDNKICSDERFTDSKEDCQKFKQKMSAAGFTLLQAVLYAVISVRVIGKKLYEEV</sequence>
<evidence type="ECO:0000256" key="2">
    <source>
        <dbReference type="SAM" id="Phobius"/>
    </source>
</evidence>
<feature type="transmembrane region" description="Helical" evidence="2">
    <location>
        <begin position="206"/>
        <end position="226"/>
    </location>
</feature>
<evidence type="ECO:0000313" key="3">
    <source>
        <dbReference type="EMBL" id="ODM92450.1"/>
    </source>
</evidence>
<evidence type="ECO:0000313" key="4">
    <source>
        <dbReference type="Proteomes" id="UP000094527"/>
    </source>
</evidence>
<feature type="transmembrane region" description="Helical" evidence="2">
    <location>
        <begin position="12"/>
        <end position="35"/>
    </location>
</feature>
<dbReference type="OMA" id="QISITWI"/>
<keyword evidence="4" id="KW-1185">Reference proteome</keyword>
<feature type="region of interest" description="Disordered" evidence="1">
    <location>
        <begin position="46"/>
        <end position="105"/>
    </location>
</feature>
<dbReference type="Proteomes" id="UP000094527">
    <property type="component" value="Unassembled WGS sequence"/>
</dbReference>